<evidence type="ECO:0000256" key="6">
    <source>
        <dbReference type="SAM" id="Phobius"/>
    </source>
</evidence>
<dbReference type="AlphaFoldDB" id="A0A2A7S6R9"/>
<dbReference type="Proteomes" id="UP000220629">
    <property type="component" value="Unassembled WGS sequence"/>
</dbReference>
<gene>
    <name evidence="7" type="ORF">CRM94_34305</name>
</gene>
<feature type="transmembrane region" description="Helical" evidence="6">
    <location>
        <begin position="153"/>
        <end position="175"/>
    </location>
</feature>
<dbReference type="RefSeq" id="WP_098154453.1">
    <property type="nucleotide sequence ID" value="NZ_CADEQB010000002.1"/>
</dbReference>
<keyword evidence="5 6" id="KW-0472">Membrane</keyword>
<feature type="transmembrane region" description="Helical" evidence="6">
    <location>
        <begin position="126"/>
        <end position="147"/>
    </location>
</feature>
<feature type="transmembrane region" description="Helical" evidence="6">
    <location>
        <begin position="6"/>
        <end position="28"/>
    </location>
</feature>
<evidence type="ECO:0000256" key="2">
    <source>
        <dbReference type="ARBA" id="ARBA00022475"/>
    </source>
</evidence>
<dbReference type="PANTHER" id="PTHR30086">
    <property type="entry name" value="ARGININE EXPORTER PROTEIN ARGO"/>
    <property type="match status" value="1"/>
</dbReference>
<dbReference type="InterPro" id="IPR001123">
    <property type="entry name" value="LeuE-type"/>
</dbReference>
<dbReference type="PIRSF" id="PIRSF006324">
    <property type="entry name" value="LeuE"/>
    <property type="match status" value="1"/>
</dbReference>
<evidence type="ECO:0000313" key="8">
    <source>
        <dbReference type="Proteomes" id="UP000220629"/>
    </source>
</evidence>
<comment type="caution">
    <text evidence="7">The sequence shown here is derived from an EMBL/GenBank/DDBJ whole genome shotgun (WGS) entry which is preliminary data.</text>
</comment>
<comment type="subcellular location">
    <subcellularLocation>
        <location evidence="1">Cell membrane</location>
        <topology evidence="1">Multi-pass membrane protein</topology>
    </subcellularLocation>
</comment>
<feature type="transmembrane region" description="Helical" evidence="6">
    <location>
        <begin position="71"/>
        <end position="88"/>
    </location>
</feature>
<dbReference type="EMBL" id="PDDY01000004">
    <property type="protein sequence ID" value="PEH39357.1"/>
    <property type="molecule type" value="Genomic_DNA"/>
</dbReference>
<organism evidence="7 8">
    <name type="scientific">Burkholderia gladioli</name>
    <name type="common">Pseudomonas marginata</name>
    <name type="synonym">Phytomonas marginata</name>
    <dbReference type="NCBI Taxonomy" id="28095"/>
    <lineage>
        <taxon>Bacteria</taxon>
        <taxon>Pseudomonadati</taxon>
        <taxon>Pseudomonadota</taxon>
        <taxon>Betaproteobacteria</taxon>
        <taxon>Burkholderiales</taxon>
        <taxon>Burkholderiaceae</taxon>
        <taxon>Burkholderia</taxon>
    </lineage>
</organism>
<evidence type="ECO:0000256" key="4">
    <source>
        <dbReference type="ARBA" id="ARBA00022989"/>
    </source>
</evidence>
<dbReference type="GO" id="GO:0005886">
    <property type="term" value="C:plasma membrane"/>
    <property type="evidence" value="ECO:0007669"/>
    <property type="project" value="UniProtKB-SubCell"/>
</dbReference>
<feature type="transmembrane region" description="Helical" evidence="6">
    <location>
        <begin position="40"/>
        <end position="65"/>
    </location>
</feature>
<proteinExistence type="predicted"/>
<evidence type="ECO:0000256" key="5">
    <source>
        <dbReference type="ARBA" id="ARBA00023136"/>
    </source>
</evidence>
<reference evidence="8" key="1">
    <citation type="submission" date="2017-09" db="EMBL/GenBank/DDBJ databases">
        <title>FDA dAtabase for Regulatory Grade micrObial Sequences (FDA-ARGOS): Supporting development and validation of Infectious Disease Dx tests.</title>
        <authorList>
            <person name="Minogue T."/>
            <person name="Wolcott M."/>
            <person name="Wasieloski L."/>
            <person name="Aguilar W."/>
            <person name="Moore D."/>
            <person name="Tallon L."/>
            <person name="Sadzewicz L."/>
            <person name="Ott S."/>
            <person name="Zhao X."/>
            <person name="Nagaraj S."/>
            <person name="Vavikolanu K."/>
            <person name="Aluvathingal J."/>
            <person name="Nadendla S."/>
            <person name="Sichtig H."/>
        </authorList>
    </citation>
    <scope>NUCLEOTIDE SEQUENCE [LARGE SCALE GENOMIC DNA]</scope>
    <source>
        <strain evidence="8">FDAARGOS_390</strain>
    </source>
</reference>
<evidence type="ECO:0000256" key="1">
    <source>
        <dbReference type="ARBA" id="ARBA00004651"/>
    </source>
</evidence>
<evidence type="ECO:0000313" key="7">
    <source>
        <dbReference type="EMBL" id="PEH39357.1"/>
    </source>
</evidence>
<accession>A0A2A7S6R9</accession>
<keyword evidence="3 6" id="KW-0812">Transmembrane</keyword>
<protein>
    <submittedName>
        <fullName evidence="7">Lysine transporter LysE</fullName>
    </submittedName>
</protein>
<dbReference type="GO" id="GO:0015171">
    <property type="term" value="F:amino acid transmembrane transporter activity"/>
    <property type="evidence" value="ECO:0007669"/>
    <property type="project" value="TreeGrafter"/>
</dbReference>
<evidence type="ECO:0000256" key="3">
    <source>
        <dbReference type="ARBA" id="ARBA00022692"/>
    </source>
</evidence>
<keyword evidence="4 6" id="KW-1133">Transmembrane helix</keyword>
<sequence>MSVHTWLLFAFAYLLTTLTPGPNVLLVVRNTVRHGARGTVVSILGNLLVQLVVVTLVALGVGALLAAMPPLFVALKLAGAAYLILIGIRQWREGGRPAAGANAAAPGEAVPAVVPVSRLRLFRESILVAGSNPKTMIFLSAFMPQFIDHQRSLPLQFAQMYLTIALLVLVVHTIYSSGVRHLHGRLRAGRAVAAMRRMTGLVFVGFGVELLTAKQP</sequence>
<keyword evidence="2" id="KW-1003">Cell membrane</keyword>
<dbReference type="Pfam" id="PF01810">
    <property type="entry name" value="LysE"/>
    <property type="match status" value="1"/>
</dbReference>
<dbReference type="PANTHER" id="PTHR30086:SF20">
    <property type="entry name" value="ARGININE EXPORTER PROTEIN ARGO-RELATED"/>
    <property type="match status" value="1"/>
</dbReference>
<name>A0A2A7S6R9_BURGA</name>